<dbReference type="OrthoDB" id="10327155at2759"/>
<dbReference type="Proteomes" id="UP000306050">
    <property type="component" value="Chromosome SGRAM_11"/>
</dbReference>
<dbReference type="KEGG" id="sgra:EX895_001545"/>
<proteinExistence type="predicted"/>
<dbReference type="AlphaFoldDB" id="A0A4U7KYW7"/>
<comment type="caution">
    <text evidence="2">The sequence shown here is derived from an EMBL/GenBank/DDBJ whole genome shotgun (WGS) entry which is preliminary data.</text>
</comment>
<reference evidence="2 3" key="1">
    <citation type="submission" date="2019-05" db="EMBL/GenBank/DDBJ databases">
        <title>Sporisorium graminicola CBS 10092 draft sequencing and annotation.</title>
        <authorList>
            <person name="Solano-Gonzalez S."/>
            <person name="Caddick M.X."/>
            <person name="Darby A."/>
        </authorList>
    </citation>
    <scope>NUCLEOTIDE SEQUENCE [LARGE SCALE GENOMIC DNA]</scope>
    <source>
        <strain evidence="2 3">CBS 10092</strain>
    </source>
</reference>
<feature type="domain" description="Suppressor of fused-like" evidence="1">
    <location>
        <begin position="39"/>
        <end position="196"/>
    </location>
</feature>
<dbReference type="Pfam" id="PF05076">
    <property type="entry name" value="SUFU"/>
    <property type="match status" value="1"/>
</dbReference>
<dbReference type="EMBL" id="SRRM01000004">
    <property type="protein sequence ID" value="TKY89760.1"/>
    <property type="molecule type" value="Genomic_DNA"/>
</dbReference>
<keyword evidence="3" id="KW-1185">Reference proteome</keyword>
<accession>A0A4U7KYW7</accession>
<gene>
    <name evidence="2" type="ORF">EX895_001545</name>
</gene>
<dbReference type="InterPro" id="IPR020941">
    <property type="entry name" value="SUFU-like_domain"/>
</dbReference>
<evidence type="ECO:0000313" key="3">
    <source>
        <dbReference type="Proteomes" id="UP000306050"/>
    </source>
</evidence>
<protein>
    <recommendedName>
        <fullName evidence="1">Suppressor of fused-like domain-containing protein</fullName>
    </recommendedName>
</protein>
<organism evidence="2 3">
    <name type="scientific">Sporisorium graminicola</name>
    <dbReference type="NCBI Taxonomy" id="280036"/>
    <lineage>
        <taxon>Eukaryota</taxon>
        <taxon>Fungi</taxon>
        <taxon>Dikarya</taxon>
        <taxon>Basidiomycota</taxon>
        <taxon>Ustilaginomycotina</taxon>
        <taxon>Ustilaginomycetes</taxon>
        <taxon>Ustilaginales</taxon>
        <taxon>Ustilaginaceae</taxon>
        <taxon>Sporisorium</taxon>
    </lineage>
</organism>
<evidence type="ECO:0000313" key="2">
    <source>
        <dbReference type="EMBL" id="TKY89760.1"/>
    </source>
</evidence>
<name>A0A4U7KYW7_9BASI</name>
<dbReference type="RefSeq" id="XP_029741745.1">
    <property type="nucleotide sequence ID" value="XM_029882144.1"/>
</dbReference>
<sequence>MALASTSGTVVDGIVQHMERYLGEIQRGWSTYENGLVAPFQVVEFGEVPREIGWTVLATLGLNQYPTRSAKSGKAVRQELVLILPAASAPGPFPSVLQQIGTQVVHSGQAVLRGEFLELDQPCPFVPDSQLSAFFATLPSYLPDAFNTYHGPEFDVIFPWLIPITPSELAFVKNEGWSKFEDLLVEQDPNLLDLRRAPLLLY</sequence>
<evidence type="ECO:0000259" key="1">
    <source>
        <dbReference type="Pfam" id="PF05076"/>
    </source>
</evidence>
<dbReference type="GeneID" id="40724440"/>